<dbReference type="SUPFAM" id="SSF47794">
    <property type="entry name" value="Rad51 N-terminal domain-like"/>
    <property type="match status" value="1"/>
</dbReference>
<organism evidence="1">
    <name type="scientific">Haloquadratum walsbyi</name>
    <dbReference type="NCBI Taxonomy" id="293091"/>
    <lineage>
        <taxon>Archaea</taxon>
        <taxon>Methanobacteriati</taxon>
        <taxon>Methanobacteriota</taxon>
        <taxon>Stenosarchaea group</taxon>
        <taxon>Halobacteria</taxon>
        <taxon>Halobacteriales</taxon>
        <taxon>Haloferacaceae</taxon>
        <taxon>Haloquadratum</taxon>
    </lineage>
</organism>
<accession>Q2LGU4</accession>
<reference evidence="1" key="1">
    <citation type="submission" date="2005-12" db="EMBL/GenBank/DDBJ databases">
        <title>Environmental genomics of 'Haloquadratum walsbyi' in a saltern crystallizer indicates a large pool of accessory genes in an otherwise coherent species.</title>
        <authorList>
            <person name="Legault B.A."/>
            <person name="Lopez-Lopez A."/>
            <person name="Alba-Casado J.C."/>
            <person name="Doolittle F.W."/>
            <person name="Bolhuis H."/>
            <person name="Rodriguez-Valera F."/>
            <person name="Papke T.R."/>
        </authorList>
    </citation>
    <scope>NUCLEOTIDE SEQUENCE</scope>
</reference>
<dbReference type="InterPro" id="IPR010995">
    <property type="entry name" value="DNA_repair_Rad51/TF_NusA_a-hlx"/>
</dbReference>
<name>Q2LGU4_9EURY</name>
<proteinExistence type="predicted"/>
<dbReference type="Pfam" id="PF14520">
    <property type="entry name" value="HHH_5"/>
    <property type="match status" value="2"/>
</dbReference>
<dbReference type="AlphaFoldDB" id="Q2LGU4"/>
<dbReference type="Gene3D" id="1.10.150.20">
    <property type="entry name" value="5' to 3' exonuclease, C-terminal subdomain"/>
    <property type="match status" value="2"/>
</dbReference>
<dbReference type="GO" id="GO:0000166">
    <property type="term" value="F:nucleotide binding"/>
    <property type="evidence" value="ECO:0007669"/>
    <property type="project" value="InterPro"/>
</dbReference>
<dbReference type="EMBL" id="DQ314494">
    <property type="protein sequence ID" value="ABC70099.1"/>
    <property type="molecule type" value="Genomic_DNA"/>
</dbReference>
<sequence length="174" mass="19100">MLYRVSIWIYGPSGAVESIDGIGPEHSDRLVEEGITDVAVLSACSAERLSERINVSSSQTYRWITQATAETPDTRGLHQRLVAGVVRVESVFIAMKTKSSVQLESNRLREDHFSSQPLSEKEVNQLAVVGITTVSQLAAINPDRLGAGVGIDTKTAEEWVEMAQVYEMHLNNNS</sequence>
<protein>
    <submittedName>
        <fullName evidence="1">Uncharacterized protein</fullName>
    </submittedName>
</protein>
<evidence type="ECO:0000313" key="1">
    <source>
        <dbReference type="EMBL" id="ABC70099.1"/>
    </source>
</evidence>